<dbReference type="OrthoDB" id="2530495at2759"/>
<dbReference type="GO" id="GO:0000027">
    <property type="term" value="P:ribosomal large subunit assembly"/>
    <property type="evidence" value="ECO:0007669"/>
    <property type="project" value="TreeGrafter"/>
</dbReference>
<sequence length="444" mass="45819">MAAASATTNAAGRPKRKRQRRRRTNVSSDESSSDSSSSDSSSSDSDSSDDDSVPVKAAPVAAAAVHAAAADETDSSSDDSSSSSGDESDSSSGSDLSFLEDVPADGGRRRGRGRRRAAEQQAAGATPNGTLDATQASAAAAAAVPRRAPYPERSPSPTSKLARMDPREFVPLGTGAFPLLQQRIQAVSSRNLKKGKAPTKRDDGMEEDTAAVVGEEEEGGATRGPQILEGLVEGDAGEQAAEATLAEDTQKRQDRFGDWWRARLVSEFEGDLGKLAAEPGLTPTRLSLLLTSLTTLSSLHTSSNAPASSIWSHNPAATLDPLAALPVPTTNGAEAFAAVGEEWATTRVGGEGDVQVGEEGVVADEQRTAALASGKGTKAKKDKKRKSLGAAVTTEMTAPAVDAMKDDASVTAVASPAKKEKKSKKKGRKSGASEAGGDKMEVDE</sequence>
<feature type="compositionally biased region" description="Low complexity" evidence="1">
    <location>
        <begin position="133"/>
        <end position="153"/>
    </location>
</feature>
<protein>
    <recommendedName>
        <fullName evidence="4">Ribosome assembly protein 3</fullName>
    </recommendedName>
</protein>
<dbReference type="PANTHER" id="PTHR28127:SF1">
    <property type="entry name" value="RIBOSOME ASSEMBLY PROTEIN 3"/>
    <property type="match status" value="1"/>
</dbReference>
<feature type="region of interest" description="Disordered" evidence="1">
    <location>
        <begin position="373"/>
        <end position="444"/>
    </location>
</feature>
<proteinExistence type="predicted"/>
<evidence type="ECO:0000256" key="1">
    <source>
        <dbReference type="SAM" id="MobiDB-lite"/>
    </source>
</evidence>
<comment type="caution">
    <text evidence="2">The sequence shown here is derived from an EMBL/GenBank/DDBJ whole genome shotgun (WGS) entry which is preliminary data.</text>
</comment>
<gene>
    <name evidence="2" type="ORF">BMF94_0095</name>
</gene>
<reference evidence="2 3" key="1">
    <citation type="journal article" date="2018" name="Front. Microbiol.">
        <title>Prospects for Fungal Bioremediation of Acidic Radioactive Waste Sites: Characterization and Genome Sequence of Rhodotorula taiwanensis MD1149.</title>
        <authorList>
            <person name="Tkavc R."/>
            <person name="Matrosova V.Y."/>
            <person name="Grichenko O.E."/>
            <person name="Gostincar C."/>
            <person name="Volpe R.P."/>
            <person name="Klimenkova P."/>
            <person name="Gaidamakova E.K."/>
            <person name="Zhou C.E."/>
            <person name="Stewart B.J."/>
            <person name="Lyman M.G."/>
            <person name="Malfatti S.A."/>
            <person name="Rubinfeld B."/>
            <person name="Courtot M."/>
            <person name="Singh J."/>
            <person name="Dalgard C.L."/>
            <person name="Hamilton T."/>
            <person name="Frey K.G."/>
            <person name="Gunde-Cimerman N."/>
            <person name="Dugan L."/>
            <person name="Daly M.J."/>
        </authorList>
    </citation>
    <scope>NUCLEOTIDE SEQUENCE [LARGE SCALE GENOMIC DNA]</scope>
    <source>
        <strain evidence="2 3">MD1149</strain>
    </source>
</reference>
<name>A0A2S5BJ93_9BASI</name>
<keyword evidence="3" id="KW-1185">Reference proteome</keyword>
<accession>A0A2S5BJ93</accession>
<organism evidence="2 3">
    <name type="scientific">Rhodotorula taiwanensis</name>
    <dbReference type="NCBI Taxonomy" id="741276"/>
    <lineage>
        <taxon>Eukaryota</taxon>
        <taxon>Fungi</taxon>
        <taxon>Dikarya</taxon>
        <taxon>Basidiomycota</taxon>
        <taxon>Pucciniomycotina</taxon>
        <taxon>Microbotryomycetes</taxon>
        <taxon>Sporidiobolales</taxon>
        <taxon>Sporidiobolaceae</taxon>
        <taxon>Rhodotorula</taxon>
    </lineage>
</organism>
<feature type="compositionally biased region" description="Basic residues" evidence="1">
    <location>
        <begin position="419"/>
        <end position="429"/>
    </location>
</feature>
<dbReference type="GO" id="GO:0030687">
    <property type="term" value="C:preribosome, large subunit precursor"/>
    <property type="evidence" value="ECO:0007669"/>
    <property type="project" value="TreeGrafter"/>
</dbReference>
<dbReference type="EMBL" id="PJQD01000001">
    <property type="protein sequence ID" value="POY76843.1"/>
    <property type="molecule type" value="Genomic_DNA"/>
</dbReference>
<feature type="region of interest" description="Disordered" evidence="1">
    <location>
        <begin position="1"/>
        <end position="165"/>
    </location>
</feature>
<feature type="compositionally biased region" description="Low complexity" evidence="1">
    <location>
        <begin position="1"/>
        <end position="11"/>
    </location>
</feature>
<feature type="compositionally biased region" description="Low complexity" evidence="1">
    <location>
        <begin position="78"/>
        <end position="101"/>
    </location>
</feature>
<evidence type="ECO:0008006" key="4">
    <source>
        <dbReference type="Google" id="ProtNLM"/>
    </source>
</evidence>
<evidence type="ECO:0000313" key="3">
    <source>
        <dbReference type="Proteomes" id="UP000237144"/>
    </source>
</evidence>
<feature type="compositionally biased region" description="Basic residues" evidence="1">
    <location>
        <begin position="13"/>
        <end position="24"/>
    </location>
</feature>
<feature type="compositionally biased region" description="Basic residues" evidence="1">
    <location>
        <begin position="377"/>
        <end position="387"/>
    </location>
</feature>
<feature type="compositionally biased region" description="Low complexity" evidence="1">
    <location>
        <begin position="54"/>
        <end position="70"/>
    </location>
</feature>
<dbReference type="Proteomes" id="UP000237144">
    <property type="component" value="Unassembled WGS sequence"/>
</dbReference>
<dbReference type="AlphaFoldDB" id="A0A2S5BJ93"/>
<dbReference type="PANTHER" id="PTHR28127">
    <property type="entry name" value="RIBOSOME ASSEMBLY PROTEIN 3"/>
    <property type="match status" value="1"/>
</dbReference>
<dbReference type="InterPro" id="IPR051898">
    <property type="entry name" value="Ribosome_Assembly_3"/>
</dbReference>
<dbReference type="STRING" id="741276.A0A2S5BJ93"/>
<feature type="compositionally biased region" description="Low complexity" evidence="1">
    <location>
        <begin position="27"/>
        <end position="45"/>
    </location>
</feature>
<evidence type="ECO:0000313" key="2">
    <source>
        <dbReference type="EMBL" id="POY76843.1"/>
    </source>
</evidence>